<evidence type="ECO:0000256" key="7">
    <source>
        <dbReference type="ARBA" id="ARBA00023033"/>
    </source>
</evidence>
<dbReference type="InterPro" id="IPR002401">
    <property type="entry name" value="Cyt_P450_E_grp-I"/>
</dbReference>
<sequence length="429" mass="48887">MSLPLPSFSSAAALVVATINTRIPRGTSRLQPLLPPTRKVSRPFARRVTRLAYLRRYLKGTLPKDLLAFHDCYGPIVRIAPKELAFNDPEAWRIIYGHKTEEFPKPNRAVHQQLLLQIALQFGDRSMREQEPMIGKYMDLLVKRLRESCIDSTRKDEKTGMESRQPLDLFGGPFGCLDRVKDDDWIRDIMEAMEKGPIIASLTCTGLDNALLPLLRRILQKGRALHDERTLRKLKRRMELKVERHELIEGFLRIKDLDSNALRSNASVLILAGSETTSTLLSGLTYLLSRNPQALKKLTDEARSSLRRYPPVSVGLPRMIPKGGSAVIAGEVIPDEAAYHSAENFTDPFSFHPERFLHDPRFANDKLDIVQPFSVGPRNCVSRNLAYAEMRLILAKITYKFDMQLADENLDWLDHKQFFLNIKPGFQCT</sequence>
<reference evidence="9" key="1">
    <citation type="submission" date="2023-06" db="EMBL/GenBank/DDBJ databases">
        <title>Genome-scale phylogeny and comparative genomics of the fungal order Sordariales.</title>
        <authorList>
            <consortium name="Lawrence Berkeley National Laboratory"/>
            <person name="Hensen N."/>
            <person name="Bonometti L."/>
            <person name="Westerberg I."/>
            <person name="Brannstrom I.O."/>
            <person name="Guillou S."/>
            <person name="Cros-Aarteil S."/>
            <person name="Calhoun S."/>
            <person name="Haridas S."/>
            <person name="Kuo A."/>
            <person name="Mondo S."/>
            <person name="Pangilinan J."/>
            <person name="Riley R."/>
            <person name="Labutti K."/>
            <person name="Andreopoulos B."/>
            <person name="Lipzen A."/>
            <person name="Chen C."/>
            <person name="Yanf M."/>
            <person name="Daum C."/>
            <person name="Ng V."/>
            <person name="Clum A."/>
            <person name="Steindorff A."/>
            <person name="Ohm R."/>
            <person name="Martin F."/>
            <person name="Silar P."/>
            <person name="Natvig D."/>
            <person name="Lalanne C."/>
            <person name="Gautier V."/>
            <person name="Ament-Velasquez S.L."/>
            <person name="Kruys A."/>
            <person name="Hutchinson M.I."/>
            <person name="Powell A.J."/>
            <person name="Barry K."/>
            <person name="Miller A.N."/>
            <person name="Grigoriev I.V."/>
            <person name="Debuchy R."/>
            <person name="Gladieux P."/>
            <person name="Thoren M.H."/>
            <person name="Johannesson H."/>
        </authorList>
    </citation>
    <scope>NUCLEOTIDE SEQUENCE</scope>
    <source>
        <strain evidence="9">CBS 606.72</strain>
    </source>
</reference>
<keyword evidence="6 8" id="KW-0408">Iron</keyword>
<dbReference type="GO" id="GO:0020037">
    <property type="term" value="F:heme binding"/>
    <property type="evidence" value="ECO:0007669"/>
    <property type="project" value="InterPro"/>
</dbReference>
<dbReference type="InterPro" id="IPR001128">
    <property type="entry name" value="Cyt_P450"/>
</dbReference>
<name>A0AA39U504_9PEZI</name>
<evidence type="ECO:0000256" key="5">
    <source>
        <dbReference type="ARBA" id="ARBA00023002"/>
    </source>
</evidence>
<feature type="binding site" description="axial binding residue" evidence="8">
    <location>
        <position position="380"/>
    </location>
    <ligand>
        <name>heme</name>
        <dbReference type="ChEBI" id="CHEBI:30413"/>
    </ligand>
    <ligandPart>
        <name>Fe</name>
        <dbReference type="ChEBI" id="CHEBI:18248"/>
    </ligandPart>
</feature>
<keyword evidence="7" id="KW-0503">Monooxygenase</keyword>
<dbReference type="InterPro" id="IPR036396">
    <property type="entry name" value="Cyt_P450_sf"/>
</dbReference>
<dbReference type="GO" id="GO:0016705">
    <property type="term" value="F:oxidoreductase activity, acting on paired donors, with incorporation or reduction of molecular oxygen"/>
    <property type="evidence" value="ECO:0007669"/>
    <property type="project" value="InterPro"/>
</dbReference>
<dbReference type="PANTHER" id="PTHR24305">
    <property type="entry name" value="CYTOCHROME P450"/>
    <property type="match status" value="1"/>
</dbReference>
<keyword evidence="3 8" id="KW-0349">Heme</keyword>
<protein>
    <submittedName>
        <fullName evidence="9">Cytochrome P450</fullName>
    </submittedName>
</protein>
<keyword evidence="10" id="KW-1185">Reference proteome</keyword>
<evidence type="ECO:0000256" key="1">
    <source>
        <dbReference type="ARBA" id="ARBA00001971"/>
    </source>
</evidence>
<evidence type="ECO:0000256" key="3">
    <source>
        <dbReference type="ARBA" id="ARBA00022617"/>
    </source>
</evidence>
<gene>
    <name evidence="9" type="ORF">B0T14DRAFT_540841</name>
</gene>
<evidence type="ECO:0000256" key="8">
    <source>
        <dbReference type="PIRSR" id="PIRSR602401-1"/>
    </source>
</evidence>
<accession>A0AA39U504</accession>
<proteinExistence type="inferred from homology"/>
<dbReference type="InterPro" id="IPR050121">
    <property type="entry name" value="Cytochrome_P450_monoxygenase"/>
</dbReference>
<dbReference type="SUPFAM" id="SSF48264">
    <property type="entry name" value="Cytochrome P450"/>
    <property type="match status" value="1"/>
</dbReference>
<dbReference type="GO" id="GO:0004497">
    <property type="term" value="F:monooxygenase activity"/>
    <property type="evidence" value="ECO:0007669"/>
    <property type="project" value="UniProtKB-KW"/>
</dbReference>
<evidence type="ECO:0000313" key="10">
    <source>
        <dbReference type="Proteomes" id="UP001175000"/>
    </source>
</evidence>
<dbReference type="Pfam" id="PF00067">
    <property type="entry name" value="p450"/>
    <property type="match status" value="2"/>
</dbReference>
<dbReference type="PRINTS" id="PR00463">
    <property type="entry name" value="EP450I"/>
</dbReference>
<evidence type="ECO:0000256" key="6">
    <source>
        <dbReference type="ARBA" id="ARBA00023004"/>
    </source>
</evidence>
<keyword evidence="4 8" id="KW-0479">Metal-binding</keyword>
<dbReference type="AlphaFoldDB" id="A0AA39U504"/>
<evidence type="ECO:0000256" key="2">
    <source>
        <dbReference type="ARBA" id="ARBA00010617"/>
    </source>
</evidence>
<evidence type="ECO:0000313" key="9">
    <source>
        <dbReference type="EMBL" id="KAK0611900.1"/>
    </source>
</evidence>
<dbReference type="Gene3D" id="1.10.630.10">
    <property type="entry name" value="Cytochrome P450"/>
    <property type="match status" value="1"/>
</dbReference>
<dbReference type="PRINTS" id="PR00385">
    <property type="entry name" value="P450"/>
</dbReference>
<comment type="similarity">
    <text evidence="2">Belongs to the cytochrome P450 family.</text>
</comment>
<dbReference type="PANTHER" id="PTHR24305:SF230">
    <property type="entry name" value="P450, PUTATIVE (EUROFUNG)-RELATED"/>
    <property type="match status" value="1"/>
</dbReference>
<dbReference type="EMBL" id="JAULSU010000007">
    <property type="protein sequence ID" value="KAK0611900.1"/>
    <property type="molecule type" value="Genomic_DNA"/>
</dbReference>
<comment type="cofactor">
    <cofactor evidence="1 8">
        <name>heme</name>
        <dbReference type="ChEBI" id="CHEBI:30413"/>
    </cofactor>
</comment>
<organism evidence="9 10">
    <name type="scientific">Immersiella caudata</name>
    <dbReference type="NCBI Taxonomy" id="314043"/>
    <lineage>
        <taxon>Eukaryota</taxon>
        <taxon>Fungi</taxon>
        <taxon>Dikarya</taxon>
        <taxon>Ascomycota</taxon>
        <taxon>Pezizomycotina</taxon>
        <taxon>Sordariomycetes</taxon>
        <taxon>Sordariomycetidae</taxon>
        <taxon>Sordariales</taxon>
        <taxon>Lasiosphaeriaceae</taxon>
        <taxon>Immersiella</taxon>
    </lineage>
</organism>
<evidence type="ECO:0000256" key="4">
    <source>
        <dbReference type="ARBA" id="ARBA00022723"/>
    </source>
</evidence>
<keyword evidence="5" id="KW-0560">Oxidoreductase</keyword>
<dbReference type="GO" id="GO:0005506">
    <property type="term" value="F:iron ion binding"/>
    <property type="evidence" value="ECO:0007669"/>
    <property type="project" value="InterPro"/>
</dbReference>
<dbReference type="Proteomes" id="UP001175000">
    <property type="component" value="Unassembled WGS sequence"/>
</dbReference>
<comment type="caution">
    <text evidence="9">The sequence shown here is derived from an EMBL/GenBank/DDBJ whole genome shotgun (WGS) entry which is preliminary data.</text>
</comment>